<dbReference type="EMBL" id="BAAAGX010000046">
    <property type="protein sequence ID" value="GAA0281725.1"/>
    <property type="molecule type" value="Genomic_DNA"/>
</dbReference>
<evidence type="ECO:0000313" key="5">
    <source>
        <dbReference type="Proteomes" id="UP001500967"/>
    </source>
</evidence>
<evidence type="ECO:0000313" key="4">
    <source>
        <dbReference type="EMBL" id="GAA0281725.1"/>
    </source>
</evidence>
<feature type="DNA-binding region" description="H-T-H motif" evidence="2">
    <location>
        <begin position="32"/>
        <end position="51"/>
    </location>
</feature>
<dbReference type="PROSITE" id="PS50977">
    <property type="entry name" value="HTH_TETR_2"/>
    <property type="match status" value="1"/>
</dbReference>
<comment type="caution">
    <text evidence="4">The sequence shown here is derived from an EMBL/GenBank/DDBJ whole genome shotgun (WGS) entry which is preliminary data.</text>
</comment>
<keyword evidence="5" id="KW-1185">Reference proteome</keyword>
<accession>A0ABN0V9Y6</accession>
<keyword evidence="1 2" id="KW-0238">DNA-binding</keyword>
<dbReference type="Gene3D" id="1.10.357.10">
    <property type="entry name" value="Tetracycline Repressor, domain 2"/>
    <property type="match status" value="1"/>
</dbReference>
<dbReference type="InterPro" id="IPR001647">
    <property type="entry name" value="HTH_TetR"/>
</dbReference>
<reference evidence="4 5" key="1">
    <citation type="journal article" date="2019" name="Int. J. Syst. Evol. Microbiol.">
        <title>The Global Catalogue of Microorganisms (GCM) 10K type strain sequencing project: providing services to taxonomists for standard genome sequencing and annotation.</title>
        <authorList>
            <consortium name="The Broad Institute Genomics Platform"/>
            <consortium name="The Broad Institute Genome Sequencing Center for Infectious Disease"/>
            <person name="Wu L."/>
            <person name="Ma J."/>
        </authorList>
    </citation>
    <scope>NUCLEOTIDE SEQUENCE [LARGE SCALE GENOMIC DNA]</scope>
    <source>
        <strain evidence="4 5">JCM 10425</strain>
    </source>
</reference>
<evidence type="ECO:0000256" key="2">
    <source>
        <dbReference type="PROSITE-ProRule" id="PRU00335"/>
    </source>
</evidence>
<feature type="domain" description="HTH tetR-type" evidence="3">
    <location>
        <begin position="9"/>
        <end position="69"/>
    </location>
</feature>
<dbReference type="PANTHER" id="PTHR30055">
    <property type="entry name" value="HTH-TYPE TRANSCRIPTIONAL REGULATOR RUTR"/>
    <property type="match status" value="1"/>
</dbReference>
<organism evidence="4 5">
    <name type="scientific">Cryptosporangium japonicum</name>
    <dbReference type="NCBI Taxonomy" id="80872"/>
    <lineage>
        <taxon>Bacteria</taxon>
        <taxon>Bacillati</taxon>
        <taxon>Actinomycetota</taxon>
        <taxon>Actinomycetes</taxon>
        <taxon>Cryptosporangiales</taxon>
        <taxon>Cryptosporangiaceae</taxon>
        <taxon>Cryptosporangium</taxon>
    </lineage>
</organism>
<dbReference type="PANTHER" id="PTHR30055:SF146">
    <property type="entry name" value="HTH-TYPE TRANSCRIPTIONAL DUAL REGULATOR CECR"/>
    <property type="match status" value="1"/>
</dbReference>
<evidence type="ECO:0000256" key="1">
    <source>
        <dbReference type="ARBA" id="ARBA00023125"/>
    </source>
</evidence>
<gene>
    <name evidence="4" type="ORF">GCM10009539_82000</name>
</gene>
<dbReference type="PRINTS" id="PR00455">
    <property type="entry name" value="HTHTETR"/>
</dbReference>
<dbReference type="Pfam" id="PF14246">
    <property type="entry name" value="TetR_C_7"/>
    <property type="match status" value="1"/>
</dbReference>
<proteinExistence type="predicted"/>
<evidence type="ECO:0000259" key="3">
    <source>
        <dbReference type="PROSITE" id="PS50977"/>
    </source>
</evidence>
<sequence>MTAPGRLQAEKRDAITRAARIVFGRDGYARAAIDAIATEAGVSTRTLYKHFASKDVLFASVLEASATQVADGFLALLRDVPGAGSADDVPRELRAVGHALVRQAIDHPEHFAMVRQILAESTHFPEPVITAWQEAGPRRVEREVARRLVALDERGLLALPAVDRAVLHFLALTTIEASPRPMKPAGHLGPERTEEAVTAAVEVFLTGYTVSPCRSDPSTTR</sequence>
<dbReference type="InterPro" id="IPR050109">
    <property type="entry name" value="HTH-type_TetR-like_transc_reg"/>
</dbReference>
<name>A0ABN0V9Y6_9ACTN</name>
<dbReference type="RefSeq" id="WP_344654366.1">
    <property type="nucleotide sequence ID" value="NZ_BAAAGX010000046.1"/>
</dbReference>
<dbReference type="Pfam" id="PF00440">
    <property type="entry name" value="TetR_N"/>
    <property type="match status" value="1"/>
</dbReference>
<protein>
    <submittedName>
        <fullName evidence="4">TetR/AcrR family transcriptional regulator</fullName>
    </submittedName>
</protein>
<dbReference type="Proteomes" id="UP001500967">
    <property type="component" value="Unassembled WGS sequence"/>
</dbReference>
<dbReference type="SUPFAM" id="SSF46689">
    <property type="entry name" value="Homeodomain-like"/>
    <property type="match status" value="1"/>
</dbReference>
<dbReference type="InterPro" id="IPR039536">
    <property type="entry name" value="TetR_C_Proteobacteria"/>
</dbReference>
<dbReference type="InterPro" id="IPR009057">
    <property type="entry name" value="Homeodomain-like_sf"/>
</dbReference>